<dbReference type="RefSeq" id="WP_008673402.1">
    <property type="nucleotide sequence ID" value="NZ_ANOH01000014.1"/>
</dbReference>
<comment type="caution">
    <text evidence="4">The sequence shown here is derived from an EMBL/GenBank/DDBJ whole genome shotgun (WGS) entry which is preliminary data.</text>
</comment>
<dbReference type="GO" id="GO:0008168">
    <property type="term" value="F:methyltransferase activity"/>
    <property type="evidence" value="ECO:0007669"/>
    <property type="project" value="UniProtKB-KW"/>
</dbReference>
<organism evidence="4 5">
    <name type="scientific">Rhodopirellula sallentina SM41</name>
    <dbReference type="NCBI Taxonomy" id="1263870"/>
    <lineage>
        <taxon>Bacteria</taxon>
        <taxon>Pseudomonadati</taxon>
        <taxon>Planctomycetota</taxon>
        <taxon>Planctomycetia</taxon>
        <taxon>Pirellulales</taxon>
        <taxon>Pirellulaceae</taxon>
        <taxon>Rhodopirellula</taxon>
    </lineage>
</organism>
<evidence type="ECO:0000256" key="1">
    <source>
        <dbReference type="ARBA" id="ARBA00022603"/>
    </source>
</evidence>
<dbReference type="InterPro" id="IPR004398">
    <property type="entry name" value="RNA_MeTrfase_RsmD"/>
</dbReference>
<dbReference type="InterPro" id="IPR029063">
    <property type="entry name" value="SAM-dependent_MTases_sf"/>
</dbReference>
<dbReference type="EMBL" id="ANOH01000014">
    <property type="protein sequence ID" value="EMI58365.1"/>
    <property type="molecule type" value="Genomic_DNA"/>
</dbReference>
<feature type="region of interest" description="Disordered" evidence="3">
    <location>
        <begin position="1"/>
        <end position="38"/>
    </location>
</feature>
<keyword evidence="5" id="KW-1185">Reference proteome</keyword>
<accession>M5UAB8</accession>
<evidence type="ECO:0000256" key="2">
    <source>
        <dbReference type="ARBA" id="ARBA00022679"/>
    </source>
</evidence>
<name>M5UAB8_9BACT</name>
<dbReference type="Proteomes" id="UP000011885">
    <property type="component" value="Unassembled WGS sequence"/>
</dbReference>
<dbReference type="GO" id="GO:0031167">
    <property type="term" value="P:rRNA methylation"/>
    <property type="evidence" value="ECO:0007669"/>
    <property type="project" value="InterPro"/>
</dbReference>
<dbReference type="SUPFAM" id="SSF53335">
    <property type="entry name" value="S-adenosyl-L-methionine-dependent methyltransferases"/>
    <property type="match status" value="1"/>
</dbReference>
<dbReference type="CDD" id="cd02440">
    <property type="entry name" value="AdoMet_MTases"/>
    <property type="match status" value="1"/>
</dbReference>
<gene>
    <name evidence="4" type="ORF">RSSM_00189</name>
</gene>
<proteinExistence type="predicted"/>
<dbReference type="PANTHER" id="PTHR43542:SF1">
    <property type="entry name" value="METHYLTRANSFERASE"/>
    <property type="match status" value="1"/>
</dbReference>
<sequence length="237" mass="25864">MKSKSKTGGKAKPGGRKTPPGKPGAKPGSKTKPTKLRIIGGDMGGRTVVYHGEEFTRPMRDSVRENLFNILGRGVRGTIAFDLFAGTGVLAFEAISRGAIRAVAVEPMRRAADQIRKTVDSLDLDSKFTLLTADAFTVADRLLAVSDGDDTPWVVFLSPPYRFWTDPEYYPKLCTIITRVQRHAPPGSILVAETDYTFDTDNLPPGDWDIRAYGITRLAFIEPGNHCGLNLPDSLAL</sequence>
<evidence type="ECO:0000313" key="5">
    <source>
        <dbReference type="Proteomes" id="UP000011885"/>
    </source>
</evidence>
<dbReference type="AlphaFoldDB" id="M5UAB8"/>
<evidence type="ECO:0000313" key="4">
    <source>
        <dbReference type="EMBL" id="EMI58365.1"/>
    </source>
</evidence>
<dbReference type="PATRIC" id="fig|1263870.3.peg.213"/>
<dbReference type="Pfam" id="PF03602">
    <property type="entry name" value="Cons_hypoth95"/>
    <property type="match status" value="1"/>
</dbReference>
<dbReference type="OrthoDB" id="9803017at2"/>
<reference evidence="4 5" key="1">
    <citation type="journal article" date="2013" name="Mar. Genomics">
        <title>Expression of sulfatases in Rhodopirellula baltica and the diversity of sulfatases in the genus Rhodopirellula.</title>
        <authorList>
            <person name="Wegner C.E."/>
            <person name="Richter-Heitmann T."/>
            <person name="Klindworth A."/>
            <person name="Klockow C."/>
            <person name="Richter M."/>
            <person name="Achstetter T."/>
            <person name="Glockner F.O."/>
            <person name="Harder J."/>
        </authorList>
    </citation>
    <scope>NUCLEOTIDE SEQUENCE [LARGE SCALE GENOMIC DNA]</scope>
    <source>
        <strain evidence="4 5">SM41</strain>
    </source>
</reference>
<feature type="compositionally biased region" description="Basic residues" evidence="3">
    <location>
        <begin position="1"/>
        <end position="15"/>
    </location>
</feature>
<dbReference type="PANTHER" id="PTHR43542">
    <property type="entry name" value="METHYLTRANSFERASE"/>
    <property type="match status" value="1"/>
</dbReference>
<protein>
    <submittedName>
        <fullName evidence="4">RNA methyltransferase, RsmD family</fullName>
    </submittedName>
</protein>
<keyword evidence="2 4" id="KW-0808">Transferase</keyword>
<evidence type="ECO:0000256" key="3">
    <source>
        <dbReference type="SAM" id="MobiDB-lite"/>
    </source>
</evidence>
<dbReference type="Gene3D" id="3.40.50.150">
    <property type="entry name" value="Vaccinia Virus protein VP39"/>
    <property type="match status" value="1"/>
</dbReference>
<keyword evidence="1 4" id="KW-0489">Methyltransferase</keyword>